<dbReference type="InterPro" id="IPR006461">
    <property type="entry name" value="PLAC_motif_containing"/>
</dbReference>
<dbReference type="NCBIfam" id="TIGR01571">
    <property type="entry name" value="A_thal_Cys_rich"/>
    <property type="match status" value="1"/>
</dbReference>
<dbReference type="PANTHER" id="PTHR15907">
    <property type="entry name" value="DUF614 FAMILY PROTEIN-RELATED"/>
    <property type="match status" value="1"/>
</dbReference>
<accession>A0A3N4LZ71</accession>
<name>A0A3N4LZ71_9PEZI</name>
<dbReference type="OrthoDB" id="1045822at2759"/>
<proteinExistence type="predicted"/>
<evidence type="ECO:0000313" key="2">
    <source>
        <dbReference type="Proteomes" id="UP000267821"/>
    </source>
</evidence>
<dbReference type="EMBL" id="ML121529">
    <property type="protein sequence ID" value="RPB28203.1"/>
    <property type="molecule type" value="Genomic_DNA"/>
</dbReference>
<reference evidence="1 2" key="1">
    <citation type="journal article" date="2018" name="Nat. Ecol. Evol.">
        <title>Pezizomycetes genomes reveal the molecular basis of ectomycorrhizal truffle lifestyle.</title>
        <authorList>
            <person name="Murat C."/>
            <person name="Payen T."/>
            <person name="Noel B."/>
            <person name="Kuo A."/>
            <person name="Morin E."/>
            <person name="Chen J."/>
            <person name="Kohler A."/>
            <person name="Krizsan K."/>
            <person name="Balestrini R."/>
            <person name="Da Silva C."/>
            <person name="Montanini B."/>
            <person name="Hainaut M."/>
            <person name="Levati E."/>
            <person name="Barry K.W."/>
            <person name="Belfiori B."/>
            <person name="Cichocki N."/>
            <person name="Clum A."/>
            <person name="Dockter R.B."/>
            <person name="Fauchery L."/>
            <person name="Guy J."/>
            <person name="Iotti M."/>
            <person name="Le Tacon F."/>
            <person name="Lindquist E.A."/>
            <person name="Lipzen A."/>
            <person name="Malagnac F."/>
            <person name="Mello A."/>
            <person name="Molinier V."/>
            <person name="Miyauchi S."/>
            <person name="Poulain J."/>
            <person name="Riccioni C."/>
            <person name="Rubini A."/>
            <person name="Sitrit Y."/>
            <person name="Splivallo R."/>
            <person name="Traeger S."/>
            <person name="Wang M."/>
            <person name="Zifcakova L."/>
            <person name="Wipf D."/>
            <person name="Zambonelli A."/>
            <person name="Paolocci F."/>
            <person name="Nowrousian M."/>
            <person name="Ottonello S."/>
            <person name="Baldrian P."/>
            <person name="Spatafora J.W."/>
            <person name="Henrissat B."/>
            <person name="Nagy L.G."/>
            <person name="Aury J.M."/>
            <person name="Wincker P."/>
            <person name="Grigoriev I.V."/>
            <person name="Bonfante P."/>
            <person name="Martin F.M."/>
        </authorList>
    </citation>
    <scope>NUCLEOTIDE SEQUENCE [LARGE SCALE GENOMIC DNA]</scope>
    <source>
        <strain evidence="1 2">ATCC MYA-4762</strain>
    </source>
</reference>
<protein>
    <submittedName>
        <fullName evidence="1">PLAC8-domain-containing protein</fullName>
    </submittedName>
</protein>
<sequence>MSGYTVQQHTAYQPPHHQGAYNHQAAPEMQPQTPLMHHDHHPEKHAHSHNGEWDNGFCSCCSPFGTCCLGTWCPCILYGRTHHRLEHGSTQGYSCCNANCIFYGCLVLVSPLQTFLGYFQRKKIREKFGLKGGCCGDCLRHCCCPCCSLIQEEKEVIHMTKKAGYQASTGMHYPK</sequence>
<dbReference type="AlphaFoldDB" id="A0A3N4LZ71"/>
<dbReference type="Proteomes" id="UP000267821">
    <property type="component" value="Unassembled WGS sequence"/>
</dbReference>
<dbReference type="STRING" id="1051890.A0A3N4LZ71"/>
<keyword evidence="2" id="KW-1185">Reference proteome</keyword>
<gene>
    <name evidence="1" type="ORF">L211DRAFT_833194</name>
</gene>
<evidence type="ECO:0000313" key="1">
    <source>
        <dbReference type="EMBL" id="RPB28203.1"/>
    </source>
</evidence>
<dbReference type="InParanoid" id="A0A3N4LZ71"/>
<dbReference type="Pfam" id="PF04749">
    <property type="entry name" value="PLAC8"/>
    <property type="match status" value="1"/>
</dbReference>
<organism evidence="1 2">
    <name type="scientific">Terfezia boudieri ATCC MYA-4762</name>
    <dbReference type="NCBI Taxonomy" id="1051890"/>
    <lineage>
        <taxon>Eukaryota</taxon>
        <taxon>Fungi</taxon>
        <taxon>Dikarya</taxon>
        <taxon>Ascomycota</taxon>
        <taxon>Pezizomycotina</taxon>
        <taxon>Pezizomycetes</taxon>
        <taxon>Pezizales</taxon>
        <taxon>Pezizaceae</taxon>
        <taxon>Terfezia</taxon>
    </lineage>
</organism>